<gene>
    <name evidence="5" type="ORF">FH972_008670</name>
</gene>
<dbReference type="PANTHER" id="PTHR47373:SF1">
    <property type="entry name" value="CYSTEINE PROTEINASE INHIBITOR 2"/>
    <property type="match status" value="1"/>
</dbReference>
<dbReference type="AlphaFoldDB" id="A0A5N6QZG2"/>
<dbReference type="InterPro" id="IPR000010">
    <property type="entry name" value="Cystatin_dom"/>
</dbReference>
<dbReference type="CDD" id="cd00042">
    <property type="entry name" value="CY"/>
    <property type="match status" value="1"/>
</dbReference>
<feature type="signal peptide" evidence="3">
    <location>
        <begin position="1"/>
        <end position="26"/>
    </location>
</feature>
<dbReference type="Proteomes" id="UP000327013">
    <property type="component" value="Chromosome 3"/>
</dbReference>
<evidence type="ECO:0000256" key="1">
    <source>
        <dbReference type="ARBA" id="ARBA00022690"/>
    </source>
</evidence>
<evidence type="ECO:0000259" key="4">
    <source>
        <dbReference type="SMART" id="SM00043"/>
    </source>
</evidence>
<feature type="chain" id="PRO_5024316902" description="Cystatin domain-containing protein" evidence="3">
    <location>
        <begin position="27"/>
        <end position="139"/>
    </location>
</feature>
<sequence>MSMIRSPAVTLTTVTLFSLVFLSAYGYDGMVGGRTEVKDVKTNEEVQELGRFSVHEYNRSLRHRGNGDGCRELTFVEVVEAQTQVVSGIKYYLKISATQNGVTKIFESVVVVKPWVHSKELLNFGPSTSSERKIVPIRF</sequence>
<dbReference type="SMART" id="SM00043">
    <property type="entry name" value="CY"/>
    <property type="match status" value="1"/>
</dbReference>
<name>A0A5N6QZG2_9ROSI</name>
<dbReference type="EMBL" id="CM017323">
    <property type="protein sequence ID" value="KAE8022909.1"/>
    <property type="molecule type" value="Genomic_DNA"/>
</dbReference>
<dbReference type="PROSITE" id="PS00287">
    <property type="entry name" value="CYSTATIN"/>
    <property type="match status" value="1"/>
</dbReference>
<evidence type="ECO:0000313" key="6">
    <source>
        <dbReference type="Proteomes" id="UP000327013"/>
    </source>
</evidence>
<evidence type="ECO:0000256" key="2">
    <source>
        <dbReference type="ARBA" id="ARBA00022704"/>
    </source>
</evidence>
<dbReference type="OrthoDB" id="1908104at2759"/>
<dbReference type="InterPro" id="IPR018073">
    <property type="entry name" value="Prot_inh_cystat_CS"/>
</dbReference>
<dbReference type="Pfam" id="PF16845">
    <property type="entry name" value="SQAPI"/>
    <property type="match status" value="1"/>
</dbReference>
<dbReference type="Gene3D" id="3.10.450.10">
    <property type="match status" value="1"/>
</dbReference>
<keyword evidence="1" id="KW-0646">Protease inhibitor</keyword>
<evidence type="ECO:0000256" key="3">
    <source>
        <dbReference type="SAM" id="SignalP"/>
    </source>
</evidence>
<organism evidence="5 6">
    <name type="scientific">Carpinus fangiana</name>
    <dbReference type="NCBI Taxonomy" id="176857"/>
    <lineage>
        <taxon>Eukaryota</taxon>
        <taxon>Viridiplantae</taxon>
        <taxon>Streptophyta</taxon>
        <taxon>Embryophyta</taxon>
        <taxon>Tracheophyta</taxon>
        <taxon>Spermatophyta</taxon>
        <taxon>Magnoliopsida</taxon>
        <taxon>eudicotyledons</taxon>
        <taxon>Gunneridae</taxon>
        <taxon>Pentapetalae</taxon>
        <taxon>rosids</taxon>
        <taxon>fabids</taxon>
        <taxon>Fagales</taxon>
        <taxon>Betulaceae</taxon>
        <taxon>Carpinus</taxon>
    </lineage>
</organism>
<feature type="domain" description="Cystatin" evidence="4">
    <location>
        <begin position="29"/>
        <end position="127"/>
    </location>
</feature>
<keyword evidence="6" id="KW-1185">Reference proteome</keyword>
<dbReference type="SUPFAM" id="SSF54403">
    <property type="entry name" value="Cystatin/monellin"/>
    <property type="match status" value="1"/>
</dbReference>
<dbReference type="InterPro" id="IPR046350">
    <property type="entry name" value="Cystatin_sf"/>
</dbReference>
<dbReference type="PANTHER" id="PTHR47373">
    <property type="entry name" value="CYSTEINE PROTEINASE INHIBITOR 2"/>
    <property type="match status" value="1"/>
</dbReference>
<evidence type="ECO:0000313" key="5">
    <source>
        <dbReference type="EMBL" id="KAE8022909.1"/>
    </source>
</evidence>
<keyword evidence="3" id="KW-0732">Signal</keyword>
<dbReference type="GO" id="GO:0004869">
    <property type="term" value="F:cysteine-type endopeptidase inhibitor activity"/>
    <property type="evidence" value="ECO:0007669"/>
    <property type="project" value="UniProtKB-KW"/>
</dbReference>
<proteinExistence type="predicted"/>
<keyword evidence="2" id="KW-0789">Thiol protease inhibitor</keyword>
<reference evidence="5 6" key="1">
    <citation type="submission" date="2019-06" db="EMBL/GenBank/DDBJ databases">
        <title>A chromosomal-level reference genome of Carpinus fangiana (Coryloideae, Betulaceae).</title>
        <authorList>
            <person name="Yang X."/>
            <person name="Wang Z."/>
            <person name="Zhang L."/>
            <person name="Hao G."/>
            <person name="Liu J."/>
            <person name="Yang Y."/>
        </authorList>
    </citation>
    <scope>NUCLEOTIDE SEQUENCE [LARGE SCALE GENOMIC DNA]</scope>
    <source>
        <strain evidence="5">Cfa_2016G</strain>
        <tissue evidence="5">Leaf</tissue>
    </source>
</reference>
<protein>
    <recommendedName>
        <fullName evidence="4">Cystatin domain-containing protein</fullName>
    </recommendedName>
</protein>
<accession>A0A5N6QZG2</accession>